<feature type="domain" description="HD/PDEase" evidence="2">
    <location>
        <begin position="201"/>
        <end position="356"/>
    </location>
</feature>
<dbReference type="Proteomes" id="UP000824094">
    <property type="component" value="Unassembled WGS sequence"/>
</dbReference>
<dbReference type="InterPro" id="IPR006674">
    <property type="entry name" value="HD_domain"/>
</dbReference>
<feature type="transmembrane region" description="Helical" evidence="1">
    <location>
        <begin position="22"/>
        <end position="55"/>
    </location>
</feature>
<dbReference type="SMART" id="SM00471">
    <property type="entry name" value="HDc"/>
    <property type="match status" value="1"/>
</dbReference>
<evidence type="ECO:0000313" key="3">
    <source>
        <dbReference type="EMBL" id="HIU60512.1"/>
    </source>
</evidence>
<feature type="transmembrane region" description="Helical" evidence="1">
    <location>
        <begin position="115"/>
        <end position="139"/>
    </location>
</feature>
<reference evidence="3" key="1">
    <citation type="submission" date="2020-10" db="EMBL/GenBank/DDBJ databases">
        <authorList>
            <person name="Gilroy R."/>
        </authorList>
    </citation>
    <scope>NUCLEOTIDE SEQUENCE</scope>
    <source>
        <strain evidence="3">18911</strain>
    </source>
</reference>
<proteinExistence type="predicted"/>
<organism evidence="3 4">
    <name type="scientific">Candidatus Stercoripulliclostridium merdigallinarum</name>
    <dbReference type="NCBI Taxonomy" id="2840951"/>
    <lineage>
        <taxon>Bacteria</taxon>
        <taxon>Bacillati</taxon>
        <taxon>Bacillota</taxon>
        <taxon>Clostridia</taxon>
        <taxon>Eubacteriales</taxon>
        <taxon>Candidatus Stercoripulliclostridium</taxon>
    </lineage>
</organism>
<feature type="transmembrane region" description="Helical" evidence="1">
    <location>
        <begin position="62"/>
        <end position="81"/>
    </location>
</feature>
<feature type="transmembrane region" description="Helical" evidence="1">
    <location>
        <begin position="87"/>
        <end position="108"/>
    </location>
</feature>
<reference evidence="3" key="2">
    <citation type="journal article" date="2021" name="PeerJ">
        <title>Extensive microbial diversity within the chicken gut microbiome revealed by metagenomics and culture.</title>
        <authorList>
            <person name="Gilroy R."/>
            <person name="Ravi A."/>
            <person name="Getino M."/>
            <person name="Pursley I."/>
            <person name="Horton D.L."/>
            <person name="Alikhan N.F."/>
            <person name="Baker D."/>
            <person name="Gharbi K."/>
            <person name="Hall N."/>
            <person name="Watson M."/>
            <person name="Adriaenssens E.M."/>
            <person name="Foster-Nyarko E."/>
            <person name="Jarju S."/>
            <person name="Secka A."/>
            <person name="Antonio M."/>
            <person name="Oren A."/>
            <person name="Chaudhuri R.R."/>
            <person name="La Ragione R."/>
            <person name="Hildebrand F."/>
            <person name="Pallen M.J."/>
        </authorList>
    </citation>
    <scope>NUCLEOTIDE SEQUENCE</scope>
    <source>
        <strain evidence="3">18911</strain>
    </source>
</reference>
<dbReference type="PANTHER" id="PTHR36442:SF1">
    <property type="entry name" value="CYCLIC-DI-AMP PHOSPHODIESTERASE PGPH"/>
    <property type="match status" value="1"/>
</dbReference>
<feature type="transmembrane region" description="Helical" evidence="1">
    <location>
        <begin position="151"/>
        <end position="176"/>
    </location>
</feature>
<dbReference type="Pfam" id="PF01966">
    <property type="entry name" value="HD"/>
    <property type="match status" value="1"/>
</dbReference>
<evidence type="ECO:0000256" key="1">
    <source>
        <dbReference type="SAM" id="Phobius"/>
    </source>
</evidence>
<dbReference type="CDD" id="cd00077">
    <property type="entry name" value="HDc"/>
    <property type="match status" value="1"/>
</dbReference>
<gene>
    <name evidence="3" type="ORF">IAB05_03850</name>
</gene>
<sequence length="418" mass="46390">TYTLYVKRDSDVSVRSKTVPVIAVSVLLTFILSMIFGSLVSLYIVPLSLCSLLVATLVDRRVGIVTNILISQTFFLAYILVYGTENAVESSAALVTSMVASIFLIMFLDKAFSRLKFTVVGVIVGVCTAVIPMLINYLVGANETTTILLSGLWSFLSVILAIAIFMIVLPLMEYVFRLDTQFKLQELCSLENPLLKRLAKDAPGTFNHSMVVGNLAELCAEAIGENSLLARVAAYYHDVGKVKNSEYFIENQKGYNPHDDVIPEVSVAMIISHVTEGYRMLKQARIPDEIADCALQHHGTTPVNYFLYKAQNLTEDNLDRKEFSYPGPKPRTKVAAILMITDTVEAASRALAEKMNSPKDFRQLVHSMIKQKADLGQFTECPITYKDLNDIEDTLVKAIPSMYHARIQYNNAGDKANS</sequence>
<comment type="caution">
    <text evidence="3">The sequence shown here is derived from an EMBL/GenBank/DDBJ whole genome shotgun (WGS) entry which is preliminary data.</text>
</comment>
<keyword evidence="1" id="KW-0812">Transmembrane</keyword>
<dbReference type="PANTHER" id="PTHR36442">
    <property type="entry name" value="CYCLIC-DI-AMP PHOSPHODIESTERASE PGPH"/>
    <property type="match status" value="1"/>
</dbReference>
<dbReference type="NCBIfam" id="TIGR00277">
    <property type="entry name" value="HDIG"/>
    <property type="match status" value="1"/>
</dbReference>
<dbReference type="Gene3D" id="1.10.3210.10">
    <property type="entry name" value="Hypothetical protein af1432"/>
    <property type="match status" value="1"/>
</dbReference>
<evidence type="ECO:0000259" key="2">
    <source>
        <dbReference type="SMART" id="SM00471"/>
    </source>
</evidence>
<feature type="non-terminal residue" evidence="3">
    <location>
        <position position="1"/>
    </location>
</feature>
<dbReference type="Pfam" id="PF07698">
    <property type="entry name" value="7TM-7TMR_HD"/>
    <property type="match status" value="1"/>
</dbReference>
<dbReference type="AlphaFoldDB" id="A0A9D1MHP3"/>
<keyword evidence="1" id="KW-0472">Membrane</keyword>
<evidence type="ECO:0000313" key="4">
    <source>
        <dbReference type="Proteomes" id="UP000824094"/>
    </source>
</evidence>
<name>A0A9D1MHP3_9FIRM</name>
<dbReference type="InterPro" id="IPR011621">
    <property type="entry name" value="Metal-dep_PHydrolase_7TM_intra"/>
</dbReference>
<protein>
    <submittedName>
        <fullName evidence="3">HDIG domain-containing protein</fullName>
    </submittedName>
</protein>
<dbReference type="SUPFAM" id="SSF109604">
    <property type="entry name" value="HD-domain/PDEase-like"/>
    <property type="match status" value="1"/>
</dbReference>
<dbReference type="InterPro" id="IPR006675">
    <property type="entry name" value="HDIG_dom"/>
</dbReference>
<dbReference type="EMBL" id="DVNF01000115">
    <property type="protein sequence ID" value="HIU60512.1"/>
    <property type="molecule type" value="Genomic_DNA"/>
</dbReference>
<keyword evidence="1" id="KW-1133">Transmembrane helix</keyword>
<dbReference type="InterPro" id="IPR003607">
    <property type="entry name" value="HD/PDEase_dom"/>
</dbReference>
<dbReference type="InterPro" id="IPR052722">
    <property type="entry name" value="PgpH_phosphodiesterase"/>
</dbReference>
<accession>A0A9D1MHP3</accession>